<evidence type="ECO:0000313" key="3">
    <source>
        <dbReference type="Proteomes" id="UP000008457"/>
    </source>
</evidence>
<organism evidence="2 3">
    <name type="scientific">Mahella australiensis (strain DSM 15567 / CIP 107919 / 50-1 BON)</name>
    <dbReference type="NCBI Taxonomy" id="697281"/>
    <lineage>
        <taxon>Bacteria</taxon>
        <taxon>Bacillati</taxon>
        <taxon>Bacillota</taxon>
        <taxon>Clostridia</taxon>
        <taxon>Thermoanaerobacterales</taxon>
        <taxon>Thermoanaerobacterales Family IV. Incertae Sedis</taxon>
        <taxon>Mahella</taxon>
    </lineage>
</organism>
<dbReference type="Proteomes" id="UP000008457">
    <property type="component" value="Chromosome"/>
</dbReference>
<dbReference type="RefSeq" id="WP_013782488.1">
    <property type="nucleotide sequence ID" value="NC_015520.1"/>
</dbReference>
<accession>F4A100</accession>
<sequence>MKMKLNRKILGIVCIVLSLILIGPQFAFADADTTDGDNEIFYEWVEAYVNFHDSEWDWDTYSDGSHKDILIRNN</sequence>
<dbReference type="HOGENOM" id="CLU_2683492_0_0_9"/>
<dbReference type="EMBL" id="CP002360">
    <property type="protein sequence ID" value="AEE98077.1"/>
    <property type="molecule type" value="Genomic_DNA"/>
</dbReference>
<reference evidence="3" key="1">
    <citation type="submission" date="2010-11" db="EMBL/GenBank/DDBJ databases">
        <title>The complete genome of Mahella australiensis DSM 15567.</title>
        <authorList>
            <consortium name="US DOE Joint Genome Institute (JGI-PGF)"/>
            <person name="Lucas S."/>
            <person name="Copeland A."/>
            <person name="Lapidus A."/>
            <person name="Bruce D."/>
            <person name="Goodwin L."/>
            <person name="Pitluck S."/>
            <person name="Kyrpides N."/>
            <person name="Mavromatis K."/>
            <person name="Pagani I."/>
            <person name="Ivanova N."/>
            <person name="Teshima H."/>
            <person name="Brettin T."/>
            <person name="Detter J.C."/>
            <person name="Han C."/>
            <person name="Tapia R."/>
            <person name="Land M."/>
            <person name="Hauser L."/>
            <person name="Markowitz V."/>
            <person name="Cheng J.-F."/>
            <person name="Hugenholtz P."/>
            <person name="Woyke T."/>
            <person name="Wu D."/>
            <person name="Spring S."/>
            <person name="Pukall R."/>
            <person name="Steenblock K."/>
            <person name="Schneider S."/>
            <person name="Klenk H.-P."/>
            <person name="Eisen J.A."/>
        </authorList>
    </citation>
    <scope>NUCLEOTIDE SEQUENCE [LARGE SCALE GENOMIC DNA]</scope>
    <source>
        <strain evidence="3">DSM 15567 / CIP 107919 / 50-1 BON</strain>
    </source>
</reference>
<dbReference type="STRING" id="697281.Mahau_2957"/>
<name>F4A100_MAHA5</name>
<evidence type="ECO:0000313" key="2">
    <source>
        <dbReference type="EMBL" id="AEE98077.1"/>
    </source>
</evidence>
<evidence type="ECO:0000256" key="1">
    <source>
        <dbReference type="SAM" id="SignalP"/>
    </source>
</evidence>
<keyword evidence="3" id="KW-1185">Reference proteome</keyword>
<gene>
    <name evidence="2" type="ordered locus">Mahau_2957</name>
</gene>
<keyword evidence="1" id="KW-0732">Signal</keyword>
<protein>
    <submittedName>
        <fullName evidence="2">Uncharacterized protein</fullName>
    </submittedName>
</protein>
<feature type="chain" id="PRO_5003309758" evidence="1">
    <location>
        <begin position="30"/>
        <end position="74"/>
    </location>
</feature>
<reference evidence="2 3" key="2">
    <citation type="journal article" date="2011" name="Stand. Genomic Sci.">
        <title>Complete genome sequence of Mahella australiensis type strain (50-1 BON).</title>
        <authorList>
            <person name="Sikorski J."/>
            <person name="Teshima H."/>
            <person name="Nolan M."/>
            <person name="Lucas S."/>
            <person name="Hammon N."/>
            <person name="Deshpande S."/>
            <person name="Cheng J.F."/>
            <person name="Pitluck S."/>
            <person name="Liolios K."/>
            <person name="Pagani I."/>
            <person name="Ivanova N."/>
            <person name="Huntemann M."/>
            <person name="Mavromatis K."/>
            <person name="Ovchinikova G."/>
            <person name="Pati A."/>
            <person name="Tapia R."/>
            <person name="Han C."/>
            <person name="Goodwin L."/>
            <person name="Chen A."/>
            <person name="Palaniappan K."/>
            <person name="Land M."/>
            <person name="Hauser L."/>
            <person name="Ngatchou-Djao O.D."/>
            <person name="Rohde M."/>
            <person name="Pukall R."/>
            <person name="Spring S."/>
            <person name="Abt B."/>
            <person name="Goker M."/>
            <person name="Detter J.C."/>
            <person name="Woyke T."/>
            <person name="Bristow J."/>
            <person name="Markowitz V."/>
            <person name="Hugenholtz P."/>
            <person name="Eisen J.A."/>
            <person name="Kyrpides N.C."/>
            <person name="Klenk H.P."/>
            <person name="Lapidus A."/>
        </authorList>
    </citation>
    <scope>NUCLEOTIDE SEQUENCE [LARGE SCALE GENOMIC DNA]</scope>
    <source>
        <strain evidence="3">DSM 15567 / CIP 107919 / 50-1 BON</strain>
    </source>
</reference>
<dbReference type="AlphaFoldDB" id="F4A100"/>
<proteinExistence type="predicted"/>
<feature type="signal peptide" evidence="1">
    <location>
        <begin position="1"/>
        <end position="29"/>
    </location>
</feature>
<dbReference type="KEGG" id="mas:Mahau_2957"/>